<feature type="transmembrane region" description="Helical" evidence="7">
    <location>
        <begin position="126"/>
        <end position="145"/>
    </location>
</feature>
<dbReference type="InterPro" id="IPR035906">
    <property type="entry name" value="MetI-like_sf"/>
</dbReference>
<evidence type="ECO:0000256" key="4">
    <source>
        <dbReference type="ARBA" id="ARBA00022692"/>
    </source>
</evidence>
<name>A0ABX0D7C8_9MICC</name>
<gene>
    <name evidence="9" type="ORF">G6N77_04875</name>
</gene>
<comment type="similarity">
    <text evidence="7">Belongs to the binding-protein-dependent transport system permease family.</text>
</comment>
<protein>
    <submittedName>
        <fullName evidence="9">Carbohydrate ABC transporter permease</fullName>
    </submittedName>
</protein>
<keyword evidence="2 7" id="KW-0813">Transport</keyword>
<proteinExistence type="inferred from homology"/>
<feature type="transmembrane region" description="Helical" evidence="7">
    <location>
        <begin position="51"/>
        <end position="72"/>
    </location>
</feature>
<dbReference type="EMBL" id="JAAKZI010000005">
    <property type="protein sequence ID" value="NGN82799.1"/>
    <property type="molecule type" value="Genomic_DNA"/>
</dbReference>
<evidence type="ECO:0000256" key="5">
    <source>
        <dbReference type="ARBA" id="ARBA00022989"/>
    </source>
</evidence>
<evidence type="ECO:0000256" key="2">
    <source>
        <dbReference type="ARBA" id="ARBA00022448"/>
    </source>
</evidence>
<dbReference type="PANTHER" id="PTHR43744">
    <property type="entry name" value="ABC TRANSPORTER PERMEASE PROTEIN MG189-RELATED-RELATED"/>
    <property type="match status" value="1"/>
</dbReference>
<sequence length="266" mass="29560">MLAPFIWMILTALKAPNEVATFTWLPKDFLWGNFVEAMSIAPFLNYFRNSLFIAVGETAVTLVLCTMAGYALAKLPIRGSKYLLNYFIVLLMIPFQIILVPLFLIVKGIPLFGGNDIFGMGGTGWLNSWWGLIIPLAAGPMYTFLSRQFYVSLPSELADAARMDGVGEFGIFTRIMTPLIKPALITIVVFQIEAAWNAFLWPLMITNTDEIRPLQLGLAIFSQNPMNVQWPYLMAGTALAALPMIVLFVFAQKRFVEGMANSGLKG</sequence>
<dbReference type="Pfam" id="PF00528">
    <property type="entry name" value="BPD_transp_1"/>
    <property type="match status" value="1"/>
</dbReference>
<evidence type="ECO:0000256" key="1">
    <source>
        <dbReference type="ARBA" id="ARBA00004651"/>
    </source>
</evidence>
<keyword evidence="5 7" id="KW-1133">Transmembrane helix</keyword>
<dbReference type="PROSITE" id="PS50928">
    <property type="entry name" value="ABC_TM1"/>
    <property type="match status" value="1"/>
</dbReference>
<dbReference type="Proteomes" id="UP000479226">
    <property type="component" value="Unassembled WGS sequence"/>
</dbReference>
<dbReference type="PANTHER" id="PTHR43744:SF12">
    <property type="entry name" value="ABC TRANSPORTER PERMEASE PROTEIN MG189-RELATED"/>
    <property type="match status" value="1"/>
</dbReference>
<evidence type="ECO:0000256" key="7">
    <source>
        <dbReference type="RuleBase" id="RU363032"/>
    </source>
</evidence>
<comment type="caution">
    <text evidence="9">The sequence shown here is derived from an EMBL/GenBank/DDBJ whole genome shotgun (WGS) entry which is preliminary data.</text>
</comment>
<comment type="subcellular location">
    <subcellularLocation>
        <location evidence="1 7">Cell membrane</location>
        <topology evidence="1 7">Multi-pass membrane protein</topology>
    </subcellularLocation>
</comment>
<accession>A0ABX0D7C8</accession>
<keyword evidence="4 7" id="KW-0812">Transmembrane</keyword>
<feature type="transmembrane region" description="Helical" evidence="7">
    <location>
        <begin position="230"/>
        <end position="251"/>
    </location>
</feature>
<evidence type="ECO:0000256" key="6">
    <source>
        <dbReference type="ARBA" id="ARBA00023136"/>
    </source>
</evidence>
<dbReference type="CDD" id="cd06261">
    <property type="entry name" value="TM_PBP2"/>
    <property type="match status" value="1"/>
</dbReference>
<dbReference type="Gene3D" id="1.10.3720.10">
    <property type="entry name" value="MetI-like"/>
    <property type="match status" value="1"/>
</dbReference>
<feature type="transmembrane region" description="Helical" evidence="7">
    <location>
        <begin position="84"/>
        <end position="106"/>
    </location>
</feature>
<organism evidence="9 10">
    <name type="scientific">Arthrobacter silviterrae</name>
    <dbReference type="NCBI Taxonomy" id="2026658"/>
    <lineage>
        <taxon>Bacteria</taxon>
        <taxon>Bacillati</taxon>
        <taxon>Actinomycetota</taxon>
        <taxon>Actinomycetes</taxon>
        <taxon>Micrococcales</taxon>
        <taxon>Micrococcaceae</taxon>
        <taxon>Arthrobacter</taxon>
    </lineage>
</organism>
<evidence type="ECO:0000313" key="10">
    <source>
        <dbReference type="Proteomes" id="UP000479226"/>
    </source>
</evidence>
<evidence type="ECO:0000313" key="9">
    <source>
        <dbReference type="EMBL" id="NGN82799.1"/>
    </source>
</evidence>
<dbReference type="SUPFAM" id="SSF161098">
    <property type="entry name" value="MetI-like"/>
    <property type="match status" value="1"/>
</dbReference>
<reference evidence="9 10" key="1">
    <citation type="submission" date="2020-02" db="EMBL/GenBank/DDBJ databases">
        <title>Genome sequence of the type strain DSM 27180 of Arthrobacter silviterrae.</title>
        <authorList>
            <person name="Gao J."/>
            <person name="Sun J."/>
        </authorList>
    </citation>
    <scope>NUCLEOTIDE SEQUENCE [LARGE SCALE GENOMIC DNA]</scope>
    <source>
        <strain evidence="9 10">DSM 27180</strain>
    </source>
</reference>
<evidence type="ECO:0000259" key="8">
    <source>
        <dbReference type="PROSITE" id="PS50928"/>
    </source>
</evidence>
<keyword evidence="3" id="KW-1003">Cell membrane</keyword>
<evidence type="ECO:0000256" key="3">
    <source>
        <dbReference type="ARBA" id="ARBA00022475"/>
    </source>
</evidence>
<keyword evidence="10" id="KW-1185">Reference proteome</keyword>
<feature type="domain" description="ABC transmembrane type-1" evidence="8">
    <location>
        <begin position="47"/>
        <end position="251"/>
    </location>
</feature>
<dbReference type="InterPro" id="IPR000515">
    <property type="entry name" value="MetI-like"/>
</dbReference>
<keyword evidence="6 7" id="KW-0472">Membrane</keyword>
<feature type="transmembrane region" description="Helical" evidence="7">
    <location>
        <begin position="183"/>
        <end position="204"/>
    </location>
</feature>